<protein>
    <submittedName>
        <fullName evidence="1">Uncharacterized protein</fullName>
    </submittedName>
</protein>
<gene>
    <name evidence="1" type="ORF">CLV78_110137</name>
</gene>
<organism evidence="1 2">
    <name type="scientific">Aliiruegeria haliotis</name>
    <dbReference type="NCBI Taxonomy" id="1280846"/>
    <lineage>
        <taxon>Bacteria</taxon>
        <taxon>Pseudomonadati</taxon>
        <taxon>Pseudomonadota</taxon>
        <taxon>Alphaproteobacteria</taxon>
        <taxon>Rhodobacterales</taxon>
        <taxon>Roseobacteraceae</taxon>
        <taxon>Aliiruegeria</taxon>
    </lineage>
</organism>
<accession>A0A2T0RJG9</accession>
<keyword evidence="2" id="KW-1185">Reference proteome</keyword>
<evidence type="ECO:0000313" key="1">
    <source>
        <dbReference type="EMBL" id="PRY21262.1"/>
    </source>
</evidence>
<reference evidence="1 2" key="1">
    <citation type="submission" date="2018-03" db="EMBL/GenBank/DDBJ databases">
        <title>Genomic Encyclopedia of Archaeal and Bacterial Type Strains, Phase II (KMG-II): from individual species to whole genera.</title>
        <authorList>
            <person name="Goeker M."/>
        </authorList>
    </citation>
    <scope>NUCLEOTIDE SEQUENCE [LARGE SCALE GENOMIC DNA]</scope>
    <source>
        <strain evidence="1 2">DSM 29328</strain>
    </source>
</reference>
<dbReference type="AlphaFoldDB" id="A0A2T0RJG9"/>
<proteinExistence type="predicted"/>
<dbReference type="RefSeq" id="WP_281261156.1">
    <property type="nucleotide sequence ID" value="NZ_PVTD01000010.1"/>
</dbReference>
<dbReference type="Proteomes" id="UP000239480">
    <property type="component" value="Unassembled WGS sequence"/>
</dbReference>
<dbReference type="EMBL" id="PVTD01000010">
    <property type="protein sequence ID" value="PRY21262.1"/>
    <property type="molecule type" value="Genomic_DNA"/>
</dbReference>
<sequence>MQAEAAFIGLLESAVLVSAHHLVMVLLNEEYEILAQVARTDWD</sequence>
<name>A0A2T0RJG9_9RHOB</name>
<evidence type="ECO:0000313" key="2">
    <source>
        <dbReference type="Proteomes" id="UP000239480"/>
    </source>
</evidence>
<comment type="caution">
    <text evidence="1">The sequence shown here is derived from an EMBL/GenBank/DDBJ whole genome shotgun (WGS) entry which is preliminary data.</text>
</comment>